<dbReference type="SUPFAM" id="SSF50729">
    <property type="entry name" value="PH domain-like"/>
    <property type="match status" value="1"/>
</dbReference>
<dbReference type="OrthoDB" id="2275708at2759"/>
<feature type="region of interest" description="Disordered" evidence="1">
    <location>
        <begin position="162"/>
        <end position="214"/>
    </location>
</feature>
<evidence type="ECO:0000313" key="3">
    <source>
        <dbReference type="EMBL" id="CEP14112.1"/>
    </source>
</evidence>
<evidence type="ECO:0000313" key="4">
    <source>
        <dbReference type="Proteomes" id="UP000054107"/>
    </source>
</evidence>
<keyword evidence="4" id="KW-1185">Reference proteome</keyword>
<feature type="compositionally biased region" description="Low complexity" evidence="1">
    <location>
        <begin position="177"/>
        <end position="199"/>
    </location>
</feature>
<dbReference type="EMBL" id="LN731032">
    <property type="protein sequence ID" value="CEP14112.1"/>
    <property type="molecule type" value="Genomic_DNA"/>
</dbReference>
<dbReference type="PROSITE" id="PS50003">
    <property type="entry name" value="PH_DOMAIN"/>
    <property type="match status" value="1"/>
</dbReference>
<dbReference type="Gene3D" id="2.30.29.30">
    <property type="entry name" value="Pleckstrin-homology domain (PH domain)/Phosphotyrosine-binding domain (PTB)"/>
    <property type="match status" value="1"/>
</dbReference>
<dbReference type="InterPro" id="IPR011993">
    <property type="entry name" value="PH-like_dom_sf"/>
</dbReference>
<dbReference type="Proteomes" id="UP000054107">
    <property type="component" value="Unassembled WGS sequence"/>
</dbReference>
<organism evidence="3 4">
    <name type="scientific">Parasitella parasitica</name>
    <dbReference type="NCBI Taxonomy" id="35722"/>
    <lineage>
        <taxon>Eukaryota</taxon>
        <taxon>Fungi</taxon>
        <taxon>Fungi incertae sedis</taxon>
        <taxon>Mucoromycota</taxon>
        <taxon>Mucoromycotina</taxon>
        <taxon>Mucoromycetes</taxon>
        <taxon>Mucorales</taxon>
        <taxon>Mucorineae</taxon>
        <taxon>Mucoraceae</taxon>
        <taxon>Parasitella</taxon>
    </lineage>
</organism>
<sequence>MVLLKWGWVLQRFPCKFRPAVWKRRYLVLTTMSIHVYKSEKGVISSSFSDNTPAIHVWSNFQNVETCKKNKRSSKYTFMIQSRDPQIYPSLQFKCVTTEEKDRWVEAIDEQLKLTHKMWSSQPASGNTIGRSYKMKQTECIIDNPIVPVSVLDKWLQQLDFLDSPPQPQQPVRNYRRGSNSSETTNSRRNSRRSSYQSNPIDKTERRQSIKKKRMQKIIENY</sequence>
<gene>
    <name evidence="3" type="primary">PARPA_08275.1 scaffold 32756</name>
</gene>
<protein>
    <recommendedName>
        <fullName evidence="2">PH domain-containing protein</fullName>
    </recommendedName>
</protein>
<feature type="domain" description="PH" evidence="2">
    <location>
        <begin position="2"/>
        <end position="113"/>
    </location>
</feature>
<dbReference type="SMART" id="SM00233">
    <property type="entry name" value="PH"/>
    <property type="match status" value="1"/>
</dbReference>
<dbReference type="CDD" id="cd00821">
    <property type="entry name" value="PH"/>
    <property type="match status" value="1"/>
</dbReference>
<accession>A0A0B7NEY7</accession>
<name>A0A0B7NEY7_9FUNG</name>
<dbReference type="InterPro" id="IPR001849">
    <property type="entry name" value="PH_domain"/>
</dbReference>
<dbReference type="Pfam" id="PF00169">
    <property type="entry name" value="PH"/>
    <property type="match status" value="1"/>
</dbReference>
<proteinExistence type="predicted"/>
<dbReference type="AlphaFoldDB" id="A0A0B7NEY7"/>
<reference evidence="3 4" key="1">
    <citation type="submission" date="2014-09" db="EMBL/GenBank/DDBJ databases">
        <authorList>
            <person name="Ellenberger Sabrina"/>
        </authorList>
    </citation>
    <scope>NUCLEOTIDE SEQUENCE [LARGE SCALE GENOMIC DNA]</scope>
    <source>
        <strain evidence="3 4">CBS 412.66</strain>
    </source>
</reference>
<evidence type="ECO:0000256" key="1">
    <source>
        <dbReference type="SAM" id="MobiDB-lite"/>
    </source>
</evidence>
<evidence type="ECO:0000259" key="2">
    <source>
        <dbReference type="PROSITE" id="PS50003"/>
    </source>
</evidence>